<reference evidence="1 2" key="1">
    <citation type="submission" date="2017-04" db="EMBL/GenBank/DDBJ databases">
        <authorList>
            <person name="Afonso C.L."/>
            <person name="Miller P.J."/>
            <person name="Scott M.A."/>
            <person name="Spackman E."/>
            <person name="Goraichik I."/>
            <person name="Dimitrov K.M."/>
            <person name="Suarez D.L."/>
            <person name="Swayne D.E."/>
        </authorList>
    </citation>
    <scope>NUCLEOTIDE SEQUENCE [LARGE SCALE GENOMIC DNA]</scope>
    <source>
        <strain evidence="1 2">CGMCC 1.12708</strain>
    </source>
</reference>
<dbReference type="InterPro" id="IPR008969">
    <property type="entry name" value="CarboxyPept-like_regulatory"/>
</dbReference>
<dbReference type="OrthoDB" id="1271345at2"/>
<evidence type="ECO:0000313" key="2">
    <source>
        <dbReference type="Proteomes" id="UP000192393"/>
    </source>
</evidence>
<dbReference type="Proteomes" id="UP000192393">
    <property type="component" value="Unassembled WGS sequence"/>
</dbReference>
<proteinExistence type="predicted"/>
<organism evidence="1 2">
    <name type="scientific">Moheibacter sediminis</name>
    <dbReference type="NCBI Taxonomy" id="1434700"/>
    <lineage>
        <taxon>Bacteria</taxon>
        <taxon>Pseudomonadati</taxon>
        <taxon>Bacteroidota</taxon>
        <taxon>Flavobacteriia</taxon>
        <taxon>Flavobacteriales</taxon>
        <taxon>Weeksellaceae</taxon>
        <taxon>Moheibacter</taxon>
    </lineage>
</organism>
<dbReference type="AlphaFoldDB" id="A0A1W2BU04"/>
<evidence type="ECO:0008006" key="3">
    <source>
        <dbReference type="Google" id="ProtNLM"/>
    </source>
</evidence>
<dbReference type="EMBL" id="FWXS01000007">
    <property type="protein sequence ID" value="SMC76443.1"/>
    <property type="molecule type" value="Genomic_DNA"/>
</dbReference>
<sequence>MRKFLYFILFLSIPIGIFAQEKLIIGRIIIDLDDSSPEGIYITNSRTKFTSITDITGSFAIHAAAGDSLLIRSAFYESRRFYMKESLLNNELLTIHLNMQPIALDEAVITTKLTGILEKDAKYSSKHDPVAELYKEMGINPDIKPRRDATDFTMWKDVSPLHLNVEKLADVISGNLRRRQNLFAYEDKESVLTEIREYFGDDYFTQDLDIPQEKIREFIFFAYETTFISQHHKVNNYFKIMEELMKVKSIYLNRLSSQNQIKTDNE</sequence>
<keyword evidence="2" id="KW-1185">Reference proteome</keyword>
<name>A0A1W2BU04_9FLAO</name>
<dbReference type="RefSeq" id="WP_084017820.1">
    <property type="nucleotide sequence ID" value="NZ_FWXS01000007.1"/>
</dbReference>
<protein>
    <recommendedName>
        <fullName evidence="3">CarboxypepD_reg-like domain-containing protein</fullName>
    </recommendedName>
</protein>
<gene>
    <name evidence="1" type="ORF">SAMN06296427_107142</name>
</gene>
<accession>A0A1W2BU04</accession>
<dbReference type="SUPFAM" id="SSF49464">
    <property type="entry name" value="Carboxypeptidase regulatory domain-like"/>
    <property type="match status" value="1"/>
</dbReference>
<evidence type="ECO:0000313" key="1">
    <source>
        <dbReference type="EMBL" id="SMC76443.1"/>
    </source>
</evidence>
<dbReference type="STRING" id="1434700.SAMN06296427_107142"/>